<dbReference type="OrthoDB" id="6383365at2"/>
<dbReference type="RefSeq" id="WP_146534901.1">
    <property type="nucleotide sequence ID" value="NZ_SJPX01000003.1"/>
</dbReference>
<gene>
    <name evidence="6" type="primary">carQ</name>
    <name evidence="6" type="ORF">Poly59_31750</name>
</gene>
<evidence type="ECO:0000259" key="5">
    <source>
        <dbReference type="Pfam" id="PF04542"/>
    </source>
</evidence>
<evidence type="ECO:0000313" key="6">
    <source>
        <dbReference type="EMBL" id="TWU51582.1"/>
    </source>
</evidence>
<evidence type="ECO:0000256" key="3">
    <source>
        <dbReference type="ARBA" id="ARBA00023082"/>
    </source>
</evidence>
<proteinExistence type="inferred from homology"/>
<dbReference type="EMBL" id="SJPX01000003">
    <property type="protein sequence ID" value="TWU51582.1"/>
    <property type="molecule type" value="Genomic_DNA"/>
</dbReference>
<dbReference type="GO" id="GO:0016987">
    <property type="term" value="F:sigma factor activity"/>
    <property type="evidence" value="ECO:0007669"/>
    <property type="project" value="UniProtKB-KW"/>
</dbReference>
<dbReference type="InterPro" id="IPR007627">
    <property type="entry name" value="RNA_pol_sigma70_r2"/>
</dbReference>
<name>A0A5C6ERB8_9BACT</name>
<accession>A0A5C6ERB8</accession>
<dbReference type="AlphaFoldDB" id="A0A5C6ERB8"/>
<comment type="caution">
    <text evidence="6">The sequence shown here is derived from an EMBL/GenBank/DDBJ whole genome shotgun (WGS) entry which is preliminary data.</text>
</comment>
<dbReference type="InterPro" id="IPR036388">
    <property type="entry name" value="WH-like_DNA-bd_sf"/>
</dbReference>
<protein>
    <submittedName>
        <fullName evidence="6">RNA polymerase sigma factor CarQ</fullName>
    </submittedName>
</protein>
<dbReference type="Pfam" id="PF04542">
    <property type="entry name" value="Sigma70_r2"/>
    <property type="match status" value="1"/>
</dbReference>
<dbReference type="InterPro" id="IPR039425">
    <property type="entry name" value="RNA_pol_sigma-70-like"/>
</dbReference>
<dbReference type="Gene3D" id="1.10.1740.10">
    <property type="match status" value="1"/>
</dbReference>
<dbReference type="NCBIfam" id="TIGR02937">
    <property type="entry name" value="sigma70-ECF"/>
    <property type="match status" value="1"/>
</dbReference>
<dbReference type="GO" id="GO:0006352">
    <property type="term" value="P:DNA-templated transcription initiation"/>
    <property type="evidence" value="ECO:0007669"/>
    <property type="project" value="InterPro"/>
</dbReference>
<keyword evidence="3" id="KW-0731">Sigma factor</keyword>
<reference evidence="6 7" key="1">
    <citation type="submission" date="2019-02" db="EMBL/GenBank/DDBJ databases">
        <title>Deep-cultivation of Planctomycetes and their phenomic and genomic characterization uncovers novel biology.</title>
        <authorList>
            <person name="Wiegand S."/>
            <person name="Jogler M."/>
            <person name="Boedeker C."/>
            <person name="Pinto D."/>
            <person name="Vollmers J."/>
            <person name="Rivas-Marin E."/>
            <person name="Kohn T."/>
            <person name="Peeters S.H."/>
            <person name="Heuer A."/>
            <person name="Rast P."/>
            <person name="Oberbeckmann S."/>
            <person name="Bunk B."/>
            <person name="Jeske O."/>
            <person name="Meyerdierks A."/>
            <person name="Storesund J.E."/>
            <person name="Kallscheuer N."/>
            <person name="Luecker S."/>
            <person name="Lage O.M."/>
            <person name="Pohl T."/>
            <person name="Merkel B.J."/>
            <person name="Hornburger P."/>
            <person name="Mueller R.-W."/>
            <person name="Bruemmer F."/>
            <person name="Labrenz M."/>
            <person name="Spormann A.M."/>
            <person name="Op Den Camp H."/>
            <person name="Overmann J."/>
            <person name="Amann R."/>
            <person name="Jetten M.S.M."/>
            <person name="Mascher T."/>
            <person name="Medema M.H."/>
            <person name="Devos D.P."/>
            <person name="Kaster A.-K."/>
            <person name="Ovreas L."/>
            <person name="Rohde M."/>
            <person name="Galperin M.Y."/>
            <person name="Jogler C."/>
        </authorList>
    </citation>
    <scope>NUCLEOTIDE SEQUENCE [LARGE SCALE GENOMIC DNA]</scope>
    <source>
        <strain evidence="6 7">Poly59</strain>
    </source>
</reference>
<feature type="domain" description="RNA polymerase sigma-70 region 2" evidence="5">
    <location>
        <begin position="12"/>
        <end position="78"/>
    </location>
</feature>
<dbReference type="SUPFAM" id="SSF88659">
    <property type="entry name" value="Sigma3 and sigma4 domains of RNA polymerase sigma factors"/>
    <property type="match status" value="1"/>
</dbReference>
<evidence type="ECO:0000256" key="1">
    <source>
        <dbReference type="ARBA" id="ARBA00010641"/>
    </source>
</evidence>
<evidence type="ECO:0000256" key="4">
    <source>
        <dbReference type="ARBA" id="ARBA00023163"/>
    </source>
</evidence>
<dbReference type="Gene3D" id="1.10.10.10">
    <property type="entry name" value="Winged helix-like DNA-binding domain superfamily/Winged helix DNA-binding domain"/>
    <property type="match status" value="1"/>
</dbReference>
<dbReference type="SUPFAM" id="SSF88946">
    <property type="entry name" value="Sigma2 domain of RNA polymerase sigma factors"/>
    <property type="match status" value="1"/>
</dbReference>
<dbReference type="InterPro" id="IPR013325">
    <property type="entry name" value="RNA_pol_sigma_r2"/>
</dbReference>
<dbReference type="InterPro" id="IPR013324">
    <property type="entry name" value="RNA_pol_sigma_r3/r4-like"/>
</dbReference>
<organism evidence="6 7">
    <name type="scientific">Rubripirellula reticaptiva</name>
    <dbReference type="NCBI Taxonomy" id="2528013"/>
    <lineage>
        <taxon>Bacteria</taxon>
        <taxon>Pseudomonadati</taxon>
        <taxon>Planctomycetota</taxon>
        <taxon>Planctomycetia</taxon>
        <taxon>Pirellulales</taxon>
        <taxon>Pirellulaceae</taxon>
        <taxon>Rubripirellula</taxon>
    </lineage>
</organism>
<sequence length="180" mass="20472">MDDRSIAAFLTISENRSRILAVLVSMVGDFEVAEDLFQETVIEILKSEERFDPARSFVPWACGIAKNVVLQHWRRQAKMPSNGLTDMLSELAMVASQGDDDMWRRERIELRRCIQKLPDRMQNLLLLRYGHNIKGQALAESAAIRQGSIRTTLARLRAQLRVCIEAKESRINPIGHKGNA</sequence>
<keyword evidence="2" id="KW-0805">Transcription regulation</keyword>
<dbReference type="PANTHER" id="PTHR43133:SF51">
    <property type="entry name" value="RNA POLYMERASE SIGMA FACTOR"/>
    <property type="match status" value="1"/>
</dbReference>
<dbReference type="Proteomes" id="UP000317977">
    <property type="component" value="Unassembled WGS sequence"/>
</dbReference>
<evidence type="ECO:0000256" key="2">
    <source>
        <dbReference type="ARBA" id="ARBA00023015"/>
    </source>
</evidence>
<keyword evidence="7" id="KW-1185">Reference proteome</keyword>
<keyword evidence="4" id="KW-0804">Transcription</keyword>
<comment type="similarity">
    <text evidence="1">Belongs to the sigma-70 factor family. ECF subfamily.</text>
</comment>
<dbReference type="PANTHER" id="PTHR43133">
    <property type="entry name" value="RNA POLYMERASE ECF-TYPE SIGMA FACTO"/>
    <property type="match status" value="1"/>
</dbReference>
<evidence type="ECO:0000313" key="7">
    <source>
        <dbReference type="Proteomes" id="UP000317977"/>
    </source>
</evidence>
<dbReference type="InterPro" id="IPR014284">
    <property type="entry name" value="RNA_pol_sigma-70_dom"/>
</dbReference>